<name>A0AAD9Q2X9_ACRCE</name>
<sequence length="438" mass="49362">MGDNGNSSADWKNERVAMTHLGNFSRSSSYVRTLVRQQVRQQFHHQSDQSTTAWERLCERLEKQGSYEYDEEIPNFLKKKQMAEQKSDDEEQSSDSEDEDSSFVFLKSANQTHHITAVALDSGQGKKSVSPSNDGGSALSTRRLSAPPPLIDPDGSVSAEKRYTLPSQDAHSKILNRRLSLVESVMKNYSKYSRTPEESKKERNTLTEAPDESTNNERKSCILEVSEEKRSPLVDVKLVACESPGFSQSGNFLTVRDIFPVSSHTEPSGPAAKCESLFFNVPLRRNSHSGLVCDDLPLGRNRVQVVPKSGKEKQVSKKLQTLSTKGQKENPVARSRKEAIETFRAEHEKLAKNPRVKKRVGRKRETVFSQLQRDQERRAKESAIFDHEMQEITKTLKAINNRLDERIKILDCADTPKVNARLQRILQVALAGVPGKNI</sequence>
<dbReference type="AlphaFoldDB" id="A0AAD9Q2X9"/>
<proteinExistence type="predicted"/>
<dbReference type="EMBL" id="JARQWQ010000074">
    <property type="protein sequence ID" value="KAK2553782.1"/>
    <property type="molecule type" value="Genomic_DNA"/>
</dbReference>
<accession>A0AAD9Q2X9</accession>
<feature type="compositionally biased region" description="Polar residues" evidence="1">
    <location>
        <begin position="125"/>
        <end position="143"/>
    </location>
</feature>
<comment type="caution">
    <text evidence="2">The sequence shown here is derived from an EMBL/GenBank/DDBJ whole genome shotgun (WGS) entry which is preliminary data.</text>
</comment>
<feature type="region of interest" description="Disordered" evidence="1">
    <location>
        <begin position="309"/>
        <end position="334"/>
    </location>
</feature>
<feature type="compositionally biased region" description="Acidic residues" evidence="1">
    <location>
        <begin position="87"/>
        <end position="101"/>
    </location>
</feature>
<reference evidence="2" key="2">
    <citation type="journal article" date="2023" name="Science">
        <title>Genomic signatures of disease resistance in endangered staghorn corals.</title>
        <authorList>
            <person name="Vollmer S.V."/>
            <person name="Selwyn J.D."/>
            <person name="Despard B.A."/>
            <person name="Roesel C.L."/>
        </authorList>
    </citation>
    <scope>NUCLEOTIDE SEQUENCE</scope>
    <source>
        <strain evidence="2">K2</strain>
    </source>
</reference>
<feature type="region of interest" description="Disordered" evidence="1">
    <location>
        <begin position="192"/>
        <end position="219"/>
    </location>
</feature>
<protein>
    <submittedName>
        <fullName evidence="2">Uncharacterized protein</fullName>
    </submittedName>
</protein>
<evidence type="ECO:0000313" key="2">
    <source>
        <dbReference type="EMBL" id="KAK2553782.1"/>
    </source>
</evidence>
<feature type="region of interest" description="Disordered" evidence="1">
    <location>
        <begin position="81"/>
        <end position="101"/>
    </location>
</feature>
<evidence type="ECO:0000256" key="1">
    <source>
        <dbReference type="SAM" id="MobiDB-lite"/>
    </source>
</evidence>
<dbReference type="Proteomes" id="UP001249851">
    <property type="component" value="Unassembled WGS sequence"/>
</dbReference>
<gene>
    <name evidence="2" type="ORF">P5673_024761</name>
</gene>
<feature type="region of interest" description="Disordered" evidence="1">
    <location>
        <begin position="119"/>
        <end position="157"/>
    </location>
</feature>
<organism evidence="2 3">
    <name type="scientific">Acropora cervicornis</name>
    <name type="common">Staghorn coral</name>
    <dbReference type="NCBI Taxonomy" id="6130"/>
    <lineage>
        <taxon>Eukaryota</taxon>
        <taxon>Metazoa</taxon>
        <taxon>Cnidaria</taxon>
        <taxon>Anthozoa</taxon>
        <taxon>Hexacorallia</taxon>
        <taxon>Scleractinia</taxon>
        <taxon>Astrocoeniina</taxon>
        <taxon>Acroporidae</taxon>
        <taxon>Acropora</taxon>
    </lineage>
</organism>
<feature type="compositionally biased region" description="Basic and acidic residues" evidence="1">
    <location>
        <begin position="194"/>
        <end position="205"/>
    </location>
</feature>
<reference evidence="2" key="1">
    <citation type="journal article" date="2023" name="G3 (Bethesda)">
        <title>Whole genome assembly and annotation of the endangered Caribbean coral Acropora cervicornis.</title>
        <authorList>
            <person name="Selwyn J.D."/>
            <person name="Vollmer S.V."/>
        </authorList>
    </citation>
    <scope>NUCLEOTIDE SEQUENCE</scope>
    <source>
        <strain evidence="2">K2</strain>
    </source>
</reference>
<keyword evidence="3" id="KW-1185">Reference proteome</keyword>
<evidence type="ECO:0000313" key="3">
    <source>
        <dbReference type="Proteomes" id="UP001249851"/>
    </source>
</evidence>